<dbReference type="InterPro" id="IPR016064">
    <property type="entry name" value="NAD/diacylglycerol_kinase_sf"/>
</dbReference>
<comment type="similarity">
    <text evidence="8">Belongs to the NAD kinase family.</text>
</comment>
<comment type="function">
    <text evidence="8">Involved in the regulation of the intracellular balance of NAD and NADP, and is a key enzyme in the biosynthesis of NADP. Catalyzes specifically the phosphorylation on 2'-hydroxyl of the adenosine moiety of NAD to yield NADP.</text>
</comment>
<dbReference type="Gene3D" id="3.40.50.10330">
    <property type="entry name" value="Probable inorganic polyphosphate/atp-NAD kinase, domain 1"/>
    <property type="match status" value="1"/>
</dbReference>
<dbReference type="FunFam" id="2.60.200.30:FF:000009">
    <property type="entry name" value="Poly(P)/ATP NAD kinase"/>
    <property type="match status" value="1"/>
</dbReference>
<evidence type="ECO:0000313" key="10">
    <source>
        <dbReference type="Proteomes" id="UP000184088"/>
    </source>
</evidence>
<dbReference type="RefSeq" id="WP_073341429.1">
    <property type="nucleotide sequence ID" value="NZ_FQVH01000002.1"/>
</dbReference>
<keyword evidence="1 8" id="KW-0808">Transferase</keyword>
<dbReference type="GO" id="GO:0005737">
    <property type="term" value="C:cytoplasm"/>
    <property type="evidence" value="ECO:0007669"/>
    <property type="project" value="UniProtKB-SubCell"/>
</dbReference>
<proteinExistence type="inferred from homology"/>
<accession>A0A1M4U8F2</accession>
<dbReference type="OrthoDB" id="9774737at2"/>
<protein>
    <recommendedName>
        <fullName evidence="8">NAD kinase</fullName>
        <ecNumber evidence="8">2.7.1.23</ecNumber>
    </recommendedName>
    <alternativeName>
        <fullName evidence="8">ATP-dependent NAD kinase</fullName>
    </alternativeName>
</protein>
<evidence type="ECO:0000256" key="2">
    <source>
        <dbReference type="ARBA" id="ARBA00022741"/>
    </source>
</evidence>
<dbReference type="Gene3D" id="2.60.200.30">
    <property type="entry name" value="Probable inorganic polyphosphate/atp-NAD kinase, domain 2"/>
    <property type="match status" value="1"/>
</dbReference>
<dbReference type="EMBL" id="FQVH01000002">
    <property type="protein sequence ID" value="SHE53005.1"/>
    <property type="molecule type" value="Genomic_DNA"/>
</dbReference>
<keyword evidence="6 8" id="KW-0520">NAD</keyword>
<comment type="catalytic activity">
    <reaction evidence="7 8">
        <text>NAD(+) + ATP = ADP + NADP(+) + H(+)</text>
        <dbReference type="Rhea" id="RHEA:18629"/>
        <dbReference type="ChEBI" id="CHEBI:15378"/>
        <dbReference type="ChEBI" id="CHEBI:30616"/>
        <dbReference type="ChEBI" id="CHEBI:57540"/>
        <dbReference type="ChEBI" id="CHEBI:58349"/>
        <dbReference type="ChEBI" id="CHEBI:456216"/>
        <dbReference type="EC" id="2.7.1.23"/>
    </reaction>
</comment>
<gene>
    <name evidence="8" type="primary">nadK</name>
    <name evidence="9" type="ORF">SAMN02746089_00409</name>
</gene>
<evidence type="ECO:0000313" key="9">
    <source>
        <dbReference type="EMBL" id="SHE53005.1"/>
    </source>
</evidence>
<evidence type="ECO:0000256" key="7">
    <source>
        <dbReference type="ARBA" id="ARBA00047925"/>
    </source>
</evidence>
<dbReference type="InterPro" id="IPR017437">
    <property type="entry name" value="ATP-NAD_kinase_PpnK-typ_C"/>
</dbReference>
<keyword evidence="5 8" id="KW-0521">NADP</keyword>
<organism evidence="9 10">
    <name type="scientific">Caldanaerobius fijiensis DSM 17918</name>
    <dbReference type="NCBI Taxonomy" id="1121256"/>
    <lineage>
        <taxon>Bacteria</taxon>
        <taxon>Bacillati</taxon>
        <taxon>Bacillota</taxon>
        <taxon>Clostridia</taxon>
        <taxon>Thermoanaerobacterales</taxon>
        <taxon>Thermoanaerobacteraceae</taxon>
        <taxon>Caldanaerobius</taxon>
    </lineage>
</organism>
<dbReference type="InterPro" id="IPR017438">
    <property type="entry name" value="ATP-NAD_kinase_N"/>
</dbReference>
<dbReference type="GO" id="GO:0046872">
    <property type="term" value="F:metal ion binding"/>
    <property type="evidence" value="ECO:0007669"/>
    <property type="project" value="UniProtKB-UniRule"/>
</dbReference>
<sequence>MKTVGIITNEQKDKDLKITNACIDWLKKEGCIVITENNDKLYFASDFIVVLGGDGTILNVARKASIYEKPVLGINMGRLGFLAEVELKDLYKALKIAIDGDYTIDKRMMLECKLIRHDEVLQEYHSLNDIVITRGAFSRVIHLRTYIDGEIVDTYSSDGLIVSSPTGSTAYSLSAGGPIVKPDVHLIIVTPICPHSLYNRSIIVSADSQVRVDILDSNLDIMLTVDGQVGYKLEKGDSVIIKKSKYESMLIRIEKKSFFELLRNKLSEINRE</sequence>
<feature type="binding site" evidence="8">
    <location>
        <position position="228"/>
    </location>
    <ligand>
        <name>NAD(+)</name>
        <dbReference type="ChEBI" id="CHEBI:57540"/>
    </ligand>
</feature>
<dbReference type="PANTHER" id="PTHR20275">
    <property type="entry name" value="NAD KINASE"/>
    <property type="match status" value="1"/>
</dbReference>
<dbReference type="EC" id="2.7.1.23" evidence="8"/>
<comment type="subcellular location">
    <subcellularLocation>
        <location evidence="8">Cytoplasm</location>
    </subcellularLocation>
</comment>
<dbReference type="GO" id="GO:0019674">
    <property type="term" value="P:NAD+ metabolic process"/>
    <property type="evidence" value="ECO:0007669"/>
    <property type="project" value="InterPro"/>
</dbReference>
<dbReference type="SUPFAM" id="SSF111331">
    <property type="entry name" value="NAD kinase/diacylglycerol kinase-like"/>
    <property type="match status" value="1"/>
</dbReference>
<dbReference type="AlphaFoldDB" id="A0A1M4U8F2"/>
<reference evidence="9 10" key="1">
    <citation type="submission" date="2016-11" db="EMBL/GenBank/DDBJ databases">
        <authorList>
            <person name="Jaros S."/>
            <person name="Januszkiewicz K."/>
            <person name="Wedrychowicz H."/>
        </authorList>
    </citation>
    <scope>NUCLEOTIDE SEQUENCE [LARGE SCALE GENOMIC DNA]</scope>
    <source>
        <strain evidence="9 10">DSM 17918</strain>
    </source>
</reference>
<keyword evidence="4 8" id="KW-0067">ATP-binding</keyword>
<dbReference type="Proteomes" id="UP000184088">
    <property type="component" value="Unassembled WGS sequence"/>
</dbReference>
<feature type="binding site" evidence="8">
    <location>
        <begin position="128"/>
        <end position="129"/>
    </location>
    <ligand>
        <name>NAD(+)</name>
        <dbReference type="ChEBI" id="CHEBI:57540"/>
    </ligand>
</feature>
<keyword evidence="10" id="KW-1185">Reference proteome</keyword>
<keyword evidence="3 8" id="KW-0418">Kinase</keyword>
<keyword evidence="2 8" id="KW-0547">Nucleotide-binding</keyword>
<dbReference type="STRING" id="1121256.SAMN02746089_00409"/>
<evidence type="ECO:0000256" key="6">
    <source>
        <dbReference type="ARBA" id="ARBA00023027"/>
    </source>
</evidence>
<evidence type="ECO:0000256" key="3">
    <source>
        <dbReference type="ARBA" id="ARBA00022777"/>
    </source>
</evidence>
<name>A0A1M4U8F2_9THEO</name>
<evidence type="ECO:0000256" key="4">
    <source>
        <dbReference type="ARBA" id="ARBA00022840"/>
    </source>
</evidence>
<evidence type="ECO:0000256" key="1">
    <source>
        <dbReference type="ARBA" id="ARBA00022679"/>
    </source>
</evidence>
<evidence type="ECO:0000256" key="8">
    <source>
        <dbReference type="HAMAP-Rule" id="MF_00361"/>
    </source>
</evidence>
<dbReference type="InterPro" id="IPR002504">
    <property type="entry name" value="NADK"/>
</dbReference>
<feature type="active site" description="Proton acceptor" evidence="8">
    <location>
        <position position="54"/>
    </location>
</feature>
<feature type="binding site" evidence="8">
    <location>
        <begin position="54"/>
        <end position="55"/>
    </location>
    <ligand>
        <name>NAD(+)</name>
        <dbReference type="ChEBI" id="CHEBI:57540"/>
    </ligand>
</feature>
<dbReference type="GO" id="GO:0005524">
    <property type="term" value="F:ATP binding"/>
    <property type="evidence" value="ECO:0007669"/>
    <property type="project" value="UniProtKB-KW"/>
</dbReference>
<dbReference type="GO" id="GO:0051287">
    <property type="term" value="F:NAD binding"/>
    <property type="evidence" value="ECO:0007669"/>
    <property type="project" value="UniProtKB-ARBA"/>
</dbReference>
<feature type="binding site" evidence="8">
    <location>
        <begin position="169"/>
        <end position="174"/>
    </location>
    <ligand>
        <name>NAD(+)</name>
        <dbReference type="ChEBI" id="CHEBI:57540"/>
    </ligand>
</feature>
<feature type="binding site" evidence="8">
    <location>
        <position position="158"/>
    </location>
    <ligand>
        <name>NAD(+)</name>
        <dbReference type="ChEBI" id="CHEBI:57540"/>
    </ligand>
</feature>
<evidence type="ECO:0000256" key="5">
    <source>
        <dbReference type="ARBA" id="ARBA00022857"/>
    </source>
</evidence>
<dbReference type="Pfam" id="PF01513">
    <property type="entry name" value="NAD_kinase"/>
    <property type="match status" value="1"/>
</dbReference>
<dbReference type="GO" id="GO:0003951">
    <property type="term" value="F:NAD+ kinase activity"/>
    <property type="evidence" value="ECO:0007669"/>
    <property type="project" value="UniProtKB-UniRule"/>
</dbReference>
<dbReference type="HAMAP" id="MF_00361">
    <property type="entry name" value="NAD_kinase"/>
    <property type="match status" value="1"/>
</dbReference>
<comment type="cofactor">
    <cofactor evidence="8">
        <name>a divalent metal cation</name>
        <dbReference type="ChEBI" id="CHEBI:60240"/>
    </cofactor>
</comment>
<dbReference type="GO" id="GO:0006741">
    <property type="term" value="P:NADP+ biosynthetic process"/>
    <property type="evidence" value="ECO:0007669"/>
    <property type="project" value="UniProtKB-UniRule"/>
</dbReference>
<comment type="caution">
    <text evidence="8">Lacks conserved residue(s) required for the propagation of feature annotation.</text>
</comment>
<dbReference type="Pfam" id="PF20143">
    <property type="entry name" value="NAD_kinase_C"/>
    <property type="match status" value="1"/>
</dbReference>
<feature type="binding site" evidence="8">
    <location>
        <position position="139"/>
    </location>
    <ligand>
        <name>NAD(+)</name>
        <dbReference type="ChEBI" id="CHEBI:57540"/>
    </ligand>
</feature>
<keyword evidence="8" id="KW-0963">Cytoplasm</keyword>
<dbReference type="PANTHER" id="PTHR20275:SF0">
    <property type="entry name" value="NAD KINASE"/>
    <property type="match status" value="1"/>
</dbReference>